<organism evidence="1 2">
    <name type="scientific">Paenibacillus paeoniae</name>
    <dbReference type="NCBI Taxonomy" id="2292705"/>
    <lineage>
        <taxon>Bacteria</taxon>
        <taxon>Bacillati</taxon>
        <taxon>Bacillota</taxon>
        <taxon>Bacilli</taxon>
        <taxon>Bacillales</taxon>
        <taxon>Paenibacillaceae</taxon>
        <taxon>Paenibacillus</taxon>
    </lineage>
</organism>
<keyword evidence="2" id="KW-1185">Reference proteome</keyword>
<evidence type="ECO:0000313" key="2">
    <source>
        <dbReference type="Proteomes" id="UP000261905"/>
    </source>
</evidence>
<evidence type="ECO:0000313" key="1">
    <source>
        <dbReference type="EMBL" id="REK74535.1"/>
    </source>
</evidence>
<name>A0A371PF72_9BACL</name>
<reference evidence="1 2" key="1">
    <citation type="submission" date="2018-08" db="EMBL/GenBank/DDBJ databases">
        <title>Paenibacillus sp. M4BSY-1, whole genome shotgun sequence.</title>
        <authorList>
            <person name="Tuo L."/>
        </authorList>
    </citation>
    <scope>NUCLEOTIDE SEQUENCE [LARGE SCALE GENOMIC DNA]</scope>
    <source>
        <strain evidence="1 2">M4BSY-1</strain>
    </source>
</reference>
<gene>
    <name evidence="1" type="ORF">DX130_12590</name>
</gene>
<accession>A0A371PF72</accession>
<dbReference type="AlphaFoldDB" id="A0A371PF72"/>
<protein>
    <submittedName>
        <fullName evidence="1">Uncharacterized protein</fullName>
    </submittedName>
</protein>
<sequence length="70" mass="7488">MSENAEGSKFCRIFVPCKARLLDVPGGTSSKRNEAGGGKAVKGATKWVFRHALEQIKQPVTGKYPGLAVL</sequence>
<dbReference type="Proteomes" id="UP000261905">
    <property type="component" value="Unassembled WGS sequence"/>
</dbReference>
<dbReference type="EMBL" id="QUBQ01000002">
    <property type="protein sequence ID" value="REK74535.1"/>
    <property type="molecule type" value="Genomic_DNA"/>
</dbReference>
<proteinExistence type="predicted"/>
<comment type="caution">
    <text evidence="1">The sequence shown here is derived from an EMBL/GenBank/DDBJ whole genome shotgun (WGS) entry which is preliminary data.</text>
</comment>